<evidence type="ECO:0000256" key="5">
    <source>
        <dbReference type="ARBA" id="ARBA00023134"/>
    </source>
</evidence>
<evidence type="ECO:0000259" key="8">
    <source>
        <dbReference type="PROSITE" id="PS51883"/>
    </source>
</evidence>
<keyword evidence="5" id="KW-0342">GTP-binding</keyword>
<dbReference type="InParanoid" id="A0A7M7JGA7"/>
<dbReference type="Gene3D" id="3.40.50.300">
    <property type="entry name" value="P-loop containing nucleotide triphosphate hydrolases"/>
    <property type="match status" value="2"/>
</dbReference>
<dbReference type="AlphaFoldDB" id="A0A7M7JGA7"/>
<dbReference type="RefSeq" id="XP_022651329.1">
    <property type="nucleotide sequence ID" value="XM_022795594.1"/>
</dbReference>
<dbReference type="InterPro" id="IPR006073">
    <property type="entry name" value="GTP-bd"/>
</dbReference>
<dbReference type="GO" id="GO:0005730">
    <property type="term" value="C:nucleolus"/>
    <property type="evidence" value="ECO:0007669"/>
    <property type="project" value="UniProtKB-SubCell"/>
</dbReference>
<keyword evidence="4" id="KW-0547">Nucleotide-binding</keyword>
<evidence type="ECO:0000259" key="7">
    <source>
        <dbReference type="PROSITE" id="PS51710"/>
    </source>
</evidence>
<keyword evidence="6" id="KW-0539">Nucleus</keyword>
<dbReference type="EnsemblMetazoa" id="XM_022795594">
    <property type="protein sequence ID" value="XP_022651329"/>
    <property type="gene ID" value="LOC111246280"/>
</dbReference>
<feature type="domain" description="Obg" evidence="8">
    <location>
        <begin position="43"/>
        <end position="178"/>
    </location>
</feature>
<dbReference type="KEGG" id="vde:111246280"/>
<evidence type="ECO:0000313" key="10">
    <source>
        <dbReference type="Proteomes" id="UP000594260"/>
    </source>
</evidence>
<dbReference type="InterPro" id="IPR027417">
    <property type="entry name" value="P-loop_NTPase"/>
</dbReference>
<dbReference type="CDD" id="cd01898">
    <property type="entry name" value="Obg"/>
    <property type="match status" value="1"/>
</dbReference>
<reference evidence="9" key="1">
    <citation type="submission" date="2021-01" db="UniProtKB">
        <authorList>
            <consortium name="EnsemblMetazoa"/>
        </authorList>
    </citation>
    <scope>IDENTIFICATION</scope>
</reference>
<dbReference type="PIRSF" id="PIRSF002401">
    <property type="entry name" value="GTP_bd_Obg/CgtA"/>
    <property type="match status" value="1"/>
</dbReference>
<dbReference type="GO" id="GO:0003924">
    <property type="term" value="F:GTPase activity"/>
    <property type="evidence" value="ECO:0007669"/>
    <property type="project" value="InterPro"/>
</dbReference>
<dbReference type="GO" id="GO:0042254">
    <property type="term" value="P:ribosome biogenesis"/>
    <property type="evidence" value="ECO:0007669"/>
    <property type="project" value="UniProtKB-UniRule"/>
</dbReference>
<dbReference type="SUPFAM" id="SSF82051">
    <property type="entry name" value="Obg GTP-binding protein N-terminal domain"/>
    <property type="match status" value="1"/>
</dbReference>
<evidence type="ECO:0000256" key="1">
    <source>
        <dbReference type="ARBA" id="ARBA00004604"/>
    </source>
</evidence>
<dbReference type="GO" id="GO:0000287">
    <property type="term" value="F:magnesium ion binding"/>
    <property type="evidence" value="ECO:0007669"/>
    <property type="project" value="InterPro"/>
</dbReference>
<evidence type="ECO:0000256" key="2">
    <source>
        <dbReference type="ARBA" id="ARBA00007699"/>
    </source>
</evidence>
<accession>A0A7M7JGA7</accession>
<dbReference type="InterPro" id="IPR036726">
    <property type="entry name" value="GTP1_OBG_dom_sf"/>
</dbReference>
<dbReference type="InterPro" id="IPR014100">
    <property type="entry name" value="GTP-bd_Obg/CgtA"/>
</dbReference>
<dbReference type="GeneID" id="111246280"/>
<dbReference type="PROSITE" id="PS51710">
    <property type="entry name" value="G_OBG"/>
    <property type="match status" value="1"/>
</dbReference>
<dbReference type="PRINTS" id="PR00326">
    <property type="entry name" value="GTP1OBG"/>
</dbReference>
<keyword evidence="10" id="KW-1185">Reference proteome</keyword>
<evidence type="ECO:0000256" key="6">
    <source>
        <dbReference type="ARBA" id="ARBA00023242"/>
    </source>
</evidence>
<feature type="domain" description="OBG-type G" evidence="7">
    <location>
        <begin position="179"/>
        <end position="405"/>
    </location>
</feature>
<dbReference type="InterPro" id="IPR031167">
    <property type="entry name" value="G_OBG"/>
</dbReference>
<name>A0A7M7JGA7_VARDE</name>
<evidence type="ECO:0000256" key="4">
    <source>
        <dbReference type="ARBA" id="ARBA00022741"/>
    </source>
</evidence>
<comment type="subcellular location">
    <subcellularLocation>
        <location evidence="1">Nucleus</location>
        <location evidence="1">Nucleolus</location>
    </subcellularLocation>
</comment>
<dbReference type="GO" id="GO:0005525">
    <property type="term" value="F:GTP binding"/>
    <property type="evidence" value="ECO:0007669"/>
    <property type="project" value="UniProtKB-KW"/>
</dbReference>
<dbReference type="GO" id="GO:0005739">
    <property type="term" value="C:mitochondrion"/>
    <property type="evidence" value="ECO:0007669"/>
    <property type="project" value="TreeGrafter"/>
</dbReference>
<comment type="similarity">
    <text evidence="2">Belongs to the TRAFAC class OBG-HflX-like GTPase superfamily. OBG GTPase family.</text>
</comment>
<dbReference type="InterPro" id="IPR006169">
    <property type="entry name" value="GTP1_OBG_dom"/>
</dbReference>
<evidence type="ECO:0008006" key="11">
    <source>
        <dbReference type="Google" id="ProtNLM"/>
    </source>
</evidence>
<evidence type="ECO:0000313" key="9">
    <source>
        <dbReference type="EnsemblMetazoa" id="XP_022651329"/>
    </source>
</evidence>
<dbReference type="OrthoDB" id="347018at2759"/>
<protein>
    <recommendedName>
        <fullName evidence="11">GTP-binding protein 10</fullName>
    </recommendedName>
</protein>
<dbReference type="PANTHER" id="PTHR11702">
    <property type="entry name" value="DEVELOPMENTALLY REGULATED GTP-BINDING PROTEIN-RELATED"/>
    <property type="match status" value="1"/>
</dbReference>
<keyword evidence="3" id="KW-0690">Ribosome biogenesis</keyword>
<organism evidence="9 10">
    <name type="scientific">Varroa destructor</name>
    <name type="common">Honeybee mite</name>
    <dbReference type="NCBI Taxonomy" id="109461"/>
    <lineage>
        <taxon>Eukaryota</taxon>
        <taxon>Metazoa</taxon>
        <taxon>Ecdysozoa</taxon>
        <taxon>Arthropoda</taxon>
        <taxon>Chelicerata</taxon>
        <taxon>Arachnida</taxon>
        <taxon>Acari</taxon>
        <taxon>Parasitiformes</taxon>
        <taxon>Mesostigmata</taxon>
        <taxon>Gamasina</taxon>
        <taxon>Dermanyssoidea</taxon>
        <taxon>Varroidae</taxon>
        <taxon>Varroa</taxon>
    </lineage>
</organism>
<dbReference type="Gene3D" id="2.70.210.12">
    <property type="entry name" value="GTP1/OBG domain"/>
    <property type="match status" value="1"/>
</dbReference>
<dbReference type="PROSITE" id="PS51883">
    <property type="entry name" value="OBG"/>
    <property type="match status" value="1"/>
</dbReference>
<dbReference type="Pfam" id="PF01018">
    <property type="entry name" value="GTP1_OBG"/>
    <property type="match status" value="1"/>
</dbReference>
<dbReference type="PANTHER" id="PTHR11702:SF43">
    <property type="entry name" value="GTP-BINDING PROTEIN 10"/>
    <property type="match status" value="1"/>
</dbReference>
<dbReference type="SUPFAM" id="SSF52540">
    <property type="entry name" value="P-loop containing nucleoside triphosphate hydrolases"/>
    <property type="match status" value="1"/>
</dbReference>
<evidence type="ECO:0000256" key="3">
    <source>
        <dbReference type="ARBA" id="ARBA00022517"/>
    </source>
</evidence>
<dbReference type="OMA" id="MLCAINK"/>
<sequence>MVWRTLTLRAKNIQQGLPVVLPSEVPKAASKKKAYVNKAFRETSFIERVRLKVFAGAGGSGYPKINGVGGNGGSVYVKTIENITLHRVLQQYPDRRVKAGVGENSRPHVLLGKAGEDAIIEVPPGVSVVDSANRQLVDLVDPGEKFLIAKGGLGGSLRNGYNGRRGQEAIIGLYLKLIADIGFVGFPNAGKSTLLRGLSRARPKVANYPFKWSYFLQPVYTERSMRHFLDIWNMLGDSPVAFTTLRPNIGTMEYEDFRQITLADLPGLIEGAHQNAGLGYNFLRHVERTSLLLFVVDVHGFQLNERSPYRNAFETVMSLNKELELYRADLVYKPALLVLNKMDTDAAMIKAEEFTENMASQEAFENLPDEVRPKRRIDFKETVHISAKNMENVKTLQENLRAYLDELFEASRSSQSADRAPIQLPYLTDQLV</sequence>
<dbReference type="FunCoup" id="A0A7M7JGA7">
    <property type="interactions" value="813"/>
</dbReference>
<dbReference type="Pfam" id="PF01926">
    <property type="entry name" value="MMR_HSR1"/>
    <property type="match status" value="2"/>
</dbReference>
<dbReference type="Proteomes" id="UP000594260">
    <property type="component" value="Unplaced"/>
</dbReference>
<dbReference type="InterPro" id="IPR045086">
    <property type="entry name" value="OBG_GTPase"/>
</dbReference>
<proteinExistence type="inferred from homology"/>